<accession>A0ABT1MHZ2</accession>
<keyword evidence="2" id="KW-1185">Reference proteome</keyword>
<dbReference type="EMBL" id="JANDHW010000008">
    <property type="protein sequence ID" value="MCP9612252.1"/>
    <property type="molecule type" value="Genomic_DNA"/>
</dbReference>
<protein>
    <submittedName>
        <fullName evidence="1">Uncharacterized protein</fullName>
    </submittedName>
</protein>
<sequence length="244" mass="28259">MKLFTNPVSDWENQMTEEEIKQLETQGCDVTELRAKRAEQQKIEEKAKQEWEETRAAFQNPIALDKLDSYTRIPRSMDTPFFKATAGSPPWLFKDRWQKKYTEAPLIYAAVVQANTALWLPGNNEHYPAVFVFALDEKHIRNSEWLKKTAETIYELQDADRLPDDCRKLIETLRDESSAFCFRIGSSVCGDADAWCATYEFDKQSDLPRKALPSDRIVPFLLKSAPVENQFVDFKLIPSEFYIG</sequence>
<dbReference type="Proteomes" id="UP001205603">
    <property type="component" value="Unassembled WGS sequence"/>
</dbReference>
<organism evidence="1 2">
    <name type="scientific">Coprobacter tertius</name>
    <dbReference type="NCBI Taxonomy" id="2944915"/>
    <lineage>
        <taxon>Bacteria</taxon>
        <taxon>Pseudomonadati</taxon>
        <taxon>Bacteroidota</taxon>
        <taxon>Bacteroidia</taxon>
        <taxon>Bacteroidales</taxon>
        <taxon>Barnesiellaceae</taxon>
        <taxon>Coprobacter</taxon>
    </lineage>
</organism>
<proteinExistence type="predicted"/>
<reference evidence="1 2" key="1">
    <citation type="submission" date="2022-07" db="EMBL/GenBank/DDBJ databases">
        <title>Fecal culturing of patients with breast cancer.</title>
        <authorList>
            <person name="Teng N.M.Y."/>
            <person name="Kiu R."/>
            <person name="Evans R."/>
            <person name="Baker D.J."/>
            <person name="Zenner C."/>
            <person name="Robinson S.D."/>
            <person name="Hall L.J."/>
        </authorList>
    </citation>
    <scope>NUCLEOTIDE SEQUENCE [LARGE SCALE GENOMIC DNA]</scope>
    <source>
        <strain evidence="1 2">LH1063</strain>
    </source>
</reference>
<gene>
    <name evidence="1" type="ORF">NMU02_09125</name>
</gene>
<comment type="caution">
    <text evidence="1">The sequence shown here is derived from an EMBL/GenBank/DDBJ whole genome shotgun (WGS) entry which is preliminary data.</text>
</comment>
<name>A0ABT1MHZ2_9BACT</name>
<evidence type="ECO:0000313" key="1">
    <source>
        <dbReference type="EMBL" id="MCP9612252.1"/>
    </source>
</evidence>
<evidence type="ECO:0000313" key="2">
    <source>
        <dbReference type="Proteomes" id="UP001205603"/>
    </source>
</evidence>
<dbReference type="RefSeq" id="WP_255027532.1">
    <property type="nucleotide sequence ID" value="NZ_JANDHW010000008.1"/>
</dbReference>